<organism evidence="1 2">
    <name type="scientific">Hartmannibacter diazotrophicus</name>
    <dbReference type="NCBI Taxonomy" id="1482074"/>
    <lineage>
        <taxon>Bacteria</taxon>
        <taxon>Pseudomonadati</taxon>
        <taxon>Pseudomonadota</taxon>
        <taxon>Alphaproteobacteria</taxon>
        <taxon>Hyphomicrobiales</taxon>
        <taxon>Pleomorphomonadaceae</taxon>
        <taxon>Hartmannibacter</taxon>
    </lineage>
</organism>
<protein>
    <submittedName>
        <fullName evidence="1">Uncharacterized protein</fullName>
    </submittedName>
</protein>
<dbReference type="KEGG" id="hdi:HDIA_2263"/>
<proteinExistence type="predicted"/>
<reference evidence="2" key="1">
    <citation type="submission" date="2017-09" db="EMBL/GenBank/DDBJ databases">
        <title>Genome sequence of Nannocystis excedens DSM 71.</title>
        <authorList>
            <person name="Blom J."/>
        </authorList>
    </citation>
    <scope>NUCLEOTIDE SEQUENCE [LARGE SCALE GENOMIC DNA]</scope>
    <source>
        <strain evidence="2">type strain: E19</strain>
    </source>
</reference>
<dbReference type="Pfam" id="PF11985">
    <property type="entry name" value="Phage_Mu_Gp27"/>
    <property type="match status" value="1"/>
</dbReference>
<gene>
    <name evidence="1" type="ORF">HDIA_2263</name>
</gene>
<dbReference type="Proteomes" id="UP000223606">
    <property type="component" value="Chromosome 1"/>
</dbReference>
<keyword evidence="2" id="KW-1185">Reference proteome</keyword>
<sequence>MGRPSKVDRLPDAVREAIADLRRQGRTIDEILAHIRDMGVASDDVSRSGLGEHIKEIDALAKEAQKDRAIAEAVVARFGEEAEDKVFRGSVEMLQGLIFRMTVAMRQGDVMDLSAGDMMFLSRAMNSLAAASKIDTDRAAKIEARAIEKAKREAVAEVEKAAGECGMSQETVDVINRRIAGIAVR</sequence>
<accession>A0A2C9D658</accession>
<dbReference type="RefSeq" id="WP_099556264.1">
    <property type="nucleotide sequence ID" value="NZ_LT960614.1"/>
</dbReference>
<dbReference type="OrthoDB" id="7594814at2"/>
<dbReference type="EMBL" id="LT960614">
    <property type="protein sequence ID" value="SON55804.1"/>
    <property type="molecule type" value="Genomic_DNA"/>
</dbReference>
<evidence type="ECO:0000313" key="2">
    <source>
        <dbReference type="Proteomes" id="UP000223606"/>
    </source>
</evidence>
<dbReference type="InterPro" id="IPR021874">
    <property type="entry name" value="Phage_Mu_Gp27"/>
</dbReference>
<evidence type="ECO:0000313" key="1">
    <source>
        <dbReference type="EMBL" id="SON55804.1"/>
    </source>
</evidence>
<dbReference type="AlphaFoldDB" id="A0A2C9D658"/>
<name>A0A2C9D658_9HYPH</name>